<gene>
    <name evidence="1" type="ORF">H8S54_12600</name>
</gene>
<dbReference type="RefSeq" id="WP_147371180.1">
    <property type="nucleotide sequence ID" value="NZ_JACOOT010000029.1"/>
</dbReference>
<dbReference type="Proteomes" id="UP000652847">
    <property type="component" value="Unassembled WGS sequence"/>
</dbReference>
<comment type="caution">
    <text evidence="1">The sequence shown here is derived from an EMBL/GenBank/DDBJ whole genome shotgun (WGS) entry which is preliminary data.</text>
</comment>
<sequence length="119" mass="12807">MFFEKSENIFSGIFQAAQAAKRRAWGGNPNKIPIGQNERLAKFGTVVESCSKKVTASSVWAFADTSGGRGVDSASYAAGFLPLLLTTHGKANLAKFPGISFRVFVTEFDKNGRISSVLQ</sequence>
<dbReference type="EMBL" id="JACOOT010000029">
    <property type="protein sequence ID" value="MBC5651923.1"/>
    <property type="molecule type" value="Genomic_DNA"/>
</dbReference>
<organism evidence="1 2">
    <name type="scientific">Blautia segnis</name>
    <dbReference type="NCBI Taxonomy" id="2763030"/>
    <lineage>
        <taxon>Bacteria</taxon>
        <taxon>Bacillati</taxon>
        <taxon>Bacillota</taxon>
        <taxon>Clostridia</taxon>
        <taxon>Lachnospirales</taxon>
        <taxon>Lachnospiraceae</taxon>
        <taxon>Blautia</taxon>
    </lineage>
</organism>
<accession>A0A8I0DSJ3</accession>
<evidence type="ECO:0000313" key="2">
    <source>
        <dbReference type="Proteomes" id="UP000652847"/>
    </source>
</evidence>
<reference evidence="1 2" key="1">
    <citation type="submission" date="2020-08" db="EMBL/GenBank/DDBJ databases">
        <title>Genome public.</title>
        <authorList>
            <person name="Liu C."/>
            <person name="Sun Q."/>
        </authorList>
    </citation>
    <scope>NUCLEOTIDE SEQUENCE [LARGE SCALE GENOMIC DNA]</scope>
    <source>
        <strain evidence="1 2">BX17</strain>
    </source>
</reference>
<protein>
    <submittedName>
        <fullName evidence="1">Uncharacterized protein</fullName>
    </submittedName>
</protein>
<name>A0A8I0DSJ3_9FIRM</name>
<proteinExistence type="predicted"/>
<evidence type="ECO:0000313" key="1">
    <source>
        <dbReference type="EMBL" id="MBC5651923.1"/>
    </source>
</evidence>
<dbReference type="AlphaFoldDB" id="A0A8I0DSJ3"/>
<keyword evidence="2" id="KW-1185">Reference proteome</keyword>